<name>A0A2A5S1G0_9LACT</name>
<evidence type="ECO:0000313" key="1">
    <source>
        <dbReference type="EMBL" id="PCS07356.1"/>
    </source>
</evidence>
<gene>
    <name evidence="1" type="ORF">RU87_GL000992</name>
</gene>
<protein>
    <submittedName>
        <fullName evidence="1">Uncharacterized protein</fullName>
    </submittedName>
</protein>
<evidence type="ECO:0000313" key="2">
    <source>
        <dbReference type="Proteomes" id="UP000242246"/>
    </source>
</evidence>
<dbReference type="Proteomes" id="UP000242246">
    <property type="component" value="Unassembled WGS sequence"/>
</dbReference>
<sequence length="51" mass="5801">MTFTYTNEDFKYSVSLDTVQDRFQAYLSEDNTIFASGVTLEEAIANLKSII</sequence>
<proteinExistence type="predicted"/>
<comment type="caution">
    <text evidence="1">The sequence shown here is derived from an EMBL/GenBank/DDBJ whole genome shotgun (WGS) entry which is preliminary data.</text>
</comment>
<dbReference type="AlphaFoldDB" id="A0A2A5S1G0"/>
<dbReference type="EMBL" id="JXJX01000004">
    <property type="protein sequence ID" value="PCS07356.1"/>
    <property type="molecule type" value="Genomic_DNA"/>
</dbReference>
<reference evidence="1 2" key="1">
    <citation type="submission" date="2014-12" db="EMBL/GenBank/DDBJ databases">
        <title>Draft genome sequences of 10 type strains of Lactococcus.</title>
        <authorList>
            <person name="Sun Z."/>
            <person name="Zhong Z."/>
            <person name="Liu W."/>
            <person name="Zhang W."/>
            <person name="Zhang H."/>
        </authorList>
    </citation>
    <scope>NUCLEOTIDE SEQUENCE [LARGE SCALE GENOMIC DNA]</scope>
    <source>
        <strain evidence="1 2">DSM 20686</strain>
    </source>
</reference>
<organism evidence="1 2">
    <name type="scientific">Pseudolactococcus plantarum</name>
    <dbReference type="NCBI Taxonomy" id="1365"/>
    <lineage>
        <taxon>Bacteria</taxon>
        <taxon>Bacillati</taxon>
        <taxon>Bacillota</taxon>
        <taxon>Bacilli</taxon>
        <taxon>Lactobacillales</taxon>
        <taxon>Streptococcaceae</taxon>
        <taxon>Pseudolactococcus</taxon>
    </lineage>
</organism>
<keyword evidence="2" id="KW-1185">Reference proteome</keyword>
<dbReference type="RefSeq" id="WP_167373823.1">
    <property type="nucleotide sequence ID" value="NZ_JXJX01000004.1"/>
</dbReference>
<accession>A0A2A5S1G0</accession>